<dbReference type="RefSeq" id="WP_003135498.1">
    <property type="nucleotide sequence ID" value="NZ_AMQS01000013.1"/>
</dbReference>
<dbReference type="EMBL" id="AMQS01000013">
    <property type="protein sequence ID" value="EKF51456.1"/>
    <property type="molecule type" value="Genomic_DNA"/>
</dbReference>
<comment type="caution">
    <text evidence="3">The sequence shown here is derived from an EMBL/GenBank/DDBJ whole genome shotgun (WGS) entry which is preliminary data.</text>
</comment>
<organism evidence="3 4">
    <name type="scientific">Lactococcus garvieae DCC43</name>
    <dbReference type="NCBI Taxonomy" id="1231377"/>
    <lineage>
        <taxon>Bacteria</taxon>
        <taxon>Bacillati</taxon>
        <taxon>Bacillota</taxon>
        <taxon>Bacilli</taxon>
        <taxon>Lactobacillales</taxon>
        <taxon>Streptococcaceae</taxon>
        <taxon>Lactococcus</taxon>
    </lineage>
</organism>
<dbReference type="NCBIfam" id="NF041545">
    <property type="entry name" value="GrdB_like_no_Se"/>
    <property type="match status" value="1"/>
</dbReference>
<reference evidence="3 4" key="1">
    <citation type="journal article" date="2012" name="J. Bacteriol.">
        <title>Genome Sequence of the Bacteriocin-Producing Strain Lactococcus garvieae DCC43.</title>
        <authorList>
            <person name="Gabrielsen C."/>
            <person name="Brede D.A."/>
            <person name="Hernandez P.E."/>
            <person name="Nes I.F."/>
            <person name="Diep D.B."/>
        </authorList>
    </citation>
    <scope>NUCLEOTIDE SEQUENCE [LARGE SCALE GENOMIC DNA]</scope>
    <source>
        <strain evidence="3 4">DCC43</strain>
    </source>
</reference>
<dbReference type="AlphaFoldDB" id="K2PVI8"/>
<name>K2PVI8_9LACT</name>
<gene>
    <name evidence="3" type="ORF">C426_1041</name>
</gene>
<dbReference type="InterPro" id="IPR048083">
    <property type="entry name" value="GrdB-like"/>
</dbReference>
<dbReference type="GO" id="GO:0050485">
    <property type="term" value="F:oxidoreductase activity, acting on X-H and Y-H to form an X-Y bond, with a disulfide as acceptor"/>
    <property type="evidence" value="ECO:0007669"/>
    <property type="project" value="InterPro"/>
</dbReference>
<dbReference type="InterPro" id="IPR010187">
    <property type="entry name" value="Various_sel_PB"/>
</dbReference>
<evidence type="ECO:0000313" key="4">
    <source>
        <dbReference type="Proteomes" id="UP000006787"/>
    </source>
</evidence>
<accession>K2PVI8</accession>
<evidence type="ECO:0000256" key="1">
    <source>
        <dbReference type="ARBA" id="ARBA00022933"/>
    </source>
</evidence>
<dbReference type="eggNOG" id="ENOG502ZBWT">
    <property type="taxonomic scope" value="Bacteria"/>
</dbReference>
<sequence>MRLVMILNQIQAGVGTKDDVKFPLTATKEVIGPGVTLKPLLTDSEQNLLVTIYMGEQTYTDSPDIIRRKIKGMLERLNIEGVICGPSFNYPEFSKMSLELAQYIQEEMKLKVICAMSEENESLISAYKEEIDIVKMPKKGGVGLNESYKAICKVLKAKENNKGRETYKQLIY</sequence>
<proteinExistence type="predicted"/>
<dbReference type="Proteomes" id="UP000006787">
    <property type="component" value="Unassembled WGS sequence"/>
</dbReference>
<dbReference type="PATRIC" id="fig|1231377.3.peg.1041"/>
<keyword evidence="1" id="KW-0712">Selenocysteine</keyword>
<dbReference type="Pfam" id="PF07355">
    <property type="entry name" value="GRDB"/>
    <property type="match status" value="1"/>
</dbReference>
<keyword evidence="2" id="KW-0560">Oxidoreductase</keyword>
<protein>
    <submittedName>
        <fullName evidence="3">Uncharacterized protein</fullName>
    </submittedName>
</protein>
<evidence type="ECO:0000313" key="3">
    <source>
        <dbReference type="EMBL" id="EKF51456.1"/>
    </source>
</evidence>
<evidence type="ECO:0000256" key="2">
    <source>
        <dbReference type="ARBA" id="ARBA00023002"/>
    </source>
</evidence>